<dbReference type="PANTHER" id="PTHR11051">
    <property type="entry name" value="GLYCOSYL HYDROLASE-RELATED"/>
    <property type="match status" value="1"/>
</dbReference>
<dbReference type="Pfam" id="PF03636">
    <property type="entry name" value="Glyco_hydro_65N"/>
    <property type="match status" value="1"/>
</dbReference>
<evidence type="ECO:0000259" key="2">
    <source>
        <dbReference type="Pfam" id="PF03632"/>
    </source>
</evidence>
<keyword evidence="5" id="KW-1185">Reference proteome</keyword>
<proteinExistence type="predicted"/>
<feature type="region of interest" description="Disordered" evidence="1">
    <location>
        <begin position="566"/>
        <end position="708"/>
    </location>
</feature>
<dbReference type="InterPro" id="IPR005195">
    <property type="entry name" value="Glyco_hydro_65_M"/>
</dbReference>
<name>A0ABQ6JH38_9ACTN</name>
<dbReference type="Gene3D" id="1.50.10.10">
    <property type="match status" value="1"/>
</dbReference>
<dbReference type="Gene3D" id="3.40.50.1000">
    <property type="entry name" value="HAD superfamily/HAD-like"/>
    <property type="match status" value="1"/>
</dbReference>
<feature type="compositionally biased region" description="Basic residues" evidence="1">
    <location>
        <begin position="614"/>
        <end position="637"/>
    </location>
</feature>
<protein>
    <recommendedName>
        <fullName evidence="6">Beta-phosphoglucomutase</fullName>
    </recommendedName>
</protein>
<feature type="compositionally biased region" description="Low complexity" evidence="1">
    <location>
        <begin position="756"/>
        <end position="767"/>
    </location>
</feature>
<organism evidence="4 5">
    <name type="scientific">Angustibacter aerolatus</name>
    <dbReference type="NCBI Taxonomy" id="1162965"/>
    <lineage>
        <taxon>Bacteria</taxon>
        <taxon>Bacillati</taxon>
        <taxon>Actinomycetota</taxon>
        <taxon>Actinomycetes</taxon>
        <taxon>Kineosporiales</taxon>
        <taxon>Kineosporiaceae</taxon>
    </lineage>
</organism>
<evidence type="ECO:0000313" key="4">
    <source>
        <dbReference type="EMBL" id="GMA87119.1"/>
    </source>
</evidence>
<dbReference type="EMBL" id="BSUZ01000001">
    <property type="protein sequence ID" value="GMA87119.1"/>
    <property type="molecule type" value="Genomic_DNA"/>
</dbReference>
<evidence type="ECO:0000313" key="5">
    <source>
        <dbReference type="Proteomes" id="UP001157017"/>
    </source>
</evidence>
<dbReference type="Pfam" id="PF00702">
    <property type="entry name" value="Hydrolase"/>
    <property type="match status" value="1"/>
</dbReference>
<evidence type="ECO:0000259" key="3">
    <source>
        <dbReference type="Pfam" id="PF03636"/>
    </source>
</evidence>
<feature type="domain" description="Glycoside hydrolase family 65 central catalytic" evidence="2">
    <location>
        <begin position="468"/>
        <end position="550"/>
    </location>
</feature>
<dbReference type="Pfam" id="PF03632">
    <property type="entry name" value="Glyco_hydro_65m"/>
    <property type="match status" value="1"/>
</dbReference>
<dbReference type="NCBIfam" id="TIGR01509">
    <property type="entry name" value="HAD-SF-IA-v3"/>
    <property type="match status" value="1"/>
</dbReference>
<dbReference type="InterPro" id="IPR011013">
    <property type="entry name" value="Gal_mutarotase_sf_dom"/>
</dbReference>
<dbReference type="SUPFAM" id="SSF56784">
    <property type="entry name" value="HAD-like"/>
    <property type="match status" value="1"/>
</dbReference>
<feature type="compositionally biased region" description="Basic residues" evidence="1">
    <location>
        <begin position="566"/>
        <end position="599"/>
    </location>
</feature>
<dbReference type="CDD" id="cd07505">
    <property type="entry name" value="HAD_BPGM-like"/>
    <property type="match status" value="1"/>
</dbReference>
<evidence type="ECO:0008006" key="6">
    <source>
        <dbReference type="Google" id="ProtNLM"/>
    </source>
</evidence>
<accession>A0ABQ6JH38</accession>
<dbReference type="InterPro" id="IPR037018">
    <property type="entry name" value="GH65_N"/>
</dbReference>
<feature type="region of interest" description="Disordered" evidence="1">
    <location>
        <begin position="745"/>
        <end position="776"/>
    </location>
</feature>
<dbReference type="SUPFAM" id="SSF48208">
    <property type="entry name" value="Six-hairpin glycosidases"/>
    <property type="match status" value="1"/>
</dbReference>
<dbReference type="Gene3D" id="2.70.98.40">
    <property type="entry name" value="Glycoside hydrolase, family 65, N-terminal domain"/>
    <property type="match status" value="1"/>
</dbReference>
<dbReference type="PANTHER" id="PTHR11051:SF13">
    <property type="entry name" value="GLYCOSYL TRANSFERASE"/>
    <property type="match status" value="1"/>
</dbReference>
<dbReference type="InterPro" id="IPR023214">
    <property type="entry name" value="HAD_sf"/>
</dbReference>
<dbReference type="Proteomes" id="UP001157017">
    <property type="component" value="Unassembled WGS sequence"/>
</dbReference>
<feature type="domain" description="Glycoside hydrolase family 65 N-terminal" evidence="3">
    <location>
        <begin position="155"/>
        <end position="411"/>
    </location>
</feature>
<dbReference type="SUPFAM" id="SSF74650">
    <property type="entry name" value="Galactose mutarotase-like"/>
    <property type="match status" value="1"/>
</dbReference>
<reference evidence="5" key="1">
    <citation type="journal article" date="2019" name="Int. J. Syst. Evol. Microbiol.">
        <title>The Global Catalogue of Microorganisms (GCM) 10K type strain sequencing project: providing services to taxonomists for standard genome sequencing and annotation.</title>
        <authorList>
            <consortium name="The Broad Institute Genomics Platform"/>
            <consortium name="The Broad Institute Genome Sequencing Center for Infectious Disease"/>
            <person name="Wu L."/>
            <person name="Ma J."/>
        </authorList>
    </citation>
    <scope>NUCLEOTIDE SEQUENCE [LARGE SCALE GENOMIC DNA]</scope>
    <source>
        <strain evidence="5">NBRC 108730</strain>
    </source>
</reference>
<sequence length="776" mass="86206">MLHRDGVEVFEGSRRYLAAARDAGLQVAVVSSSANTKDVLEVTHLEEYVQARVDGVTLREEHLRGKPAPDSFLRGAELLGVGPDAAAVFEDATSGVAAGRAGGFAAVIGVDRVHHRQALLDHGATTVVDDLAEPAGRRRVIRHGYFPVEPWNVREPRLDLDLIAQTESVFALSNGHVGLRGNLDEGEPNGLPGTYLGSYYETRPLPYAEAGYGYPEDGQTLVNVTNGKVIRLLVDDEPFDVRYGDLLSHERDLDLRAGTLRRDVHWRSPAGKEVRLRTTRLVSFDQRSVAAIEYVVEVPDDAEAVRLVVQSELEANEDLPVTHGDPRVSAVLTHPLDGVSHEQDDLGAVLLHRTKVSDLLMGAAMDHEVEAPTRVETDVDTGPDWARTTITCEVAPGQRLRIIKYLAYGWSSLRSRPAVRDQVAAAITGARYAGWQGLVDAQRAYLDAFWENADVEVEGDAEPQQAVRFGLFHVLQASARTERRAIAGKGLTGPGYDGHAFWDTEGFVLPLLTYTLPHAAADALRWRSSTLEQARDRAEQARVVGHHVPLAHDRRPGVLGVLAGRHRRVPRERRHRRRVRAVPAGHRRRHPRDRRRPRGARRDGPHVGVARAPRPARRLARRRRHRPGRVHRGGARQRLHEPDGGEQPGARRRGGRAAPGRRPPARRHHRRDRPLARLRRRGAHPVRRGASACTRSARGSRRWPSGTSRRAATTTRCCCTSPTCASTRTRSSSRPTWCWRCTGRGTRSPPSRRRATSTTTSAAPCATRRCRRRRRR</sequence>
<dbReference type="InterPro" id="IPR005196">
    <property type="entry name" value="Glyco_hydro_65_N"/>
</dbReference>
<evidence type="ECO:0000256" key="1">
    <source>
        <dbReference type="SAM" id="MobiDB-lite"/>
    </source>
</evidence>
<dbReference type="InterPro" id="IPR036412">
    <property type="entry name" value="HAD-like_sf"/>
</dbReference>
<dbReference type="InterPro" id="IPR012341">
    <property type="entry name" value="6hp_glycosidase-like_sf"/>
</dbReference>
<dbReference type="InterPro" id="IPR006439">
    <property type="entry name" value="HAD-SF_hydro_IA"/>
</dbReference>
<dbReference type="InterPro" id="IPR008928">
    <property type="entry name" value="6-hairpin_glycosidase_sf"/>
</dbReference>
<comment type="caution">
    <text evidence="4">The sequence shown here is derived from an EMBL/GenBank/DDBJ whole genome shotgun (WGS) entry which is preliminary data.</text>
</comment>
<gene>
    <name evidence="4" type="ORF">GCM10025868_23690</name>
</gene>
<feature type="compositionally biased region" description="Basic residues" evidence="1">
    <location>
        <begin position="663"/>
        <end position="687"/>
    </location>
</feature>